<dbReference type="OrthoDB" id="5876908at2759"/>
<dbReference type="SMART" id="SM00595">
    <property type="entry name" value="MADF"/>
    <property type="match status" value="1"/>
</dbReference>
<dbReference type="Proteomes" id="UP000054047">
    <property type="component" value="Unassembled WGS sequence"/>
</dbReference>
<dbReference type="InterPro" id="IPR006578">
    <property type="entry name" value="MADF-dom"/>
</dbReference>
<dbReference type="PANTHER" id="PTHR12243:SF67">
    <property type="entry name" value="COREPRESSOR OF PANGOLIN, ISOFORM A-RELATED"/>
    <property type="match status" value="1"/>
</dbReference>
<reference evidence="2 3" key="1">
    <citation type="submission" date="2013-12" db="EMBL/GenBank/DDBJ databases">
        <title>Draft genome of the parsitic nematode Ancylostoma duodenale.</title>
        <authorList>
            <person name="Mitreva M."/>
        </authorList>
    </citation>
    <scope>NUCLEOTIDE SEQUENCE [LARGE SCALE GENOMIC DNA]</scope>
    <source>
        <strain evidence="2 3">Zhejiang</strain>
    </source>
</reference>
<dbReference type="PANTHER" id="PTHR12243">
    <property type="entry name" value="MADF DOMAIN TRANSCRIPTION FACTOR"/>
    <property type="match status" value="1"/>
</dbReference>
<evidence type="ECO:0000259" key="1">
    <source>
        <dbReference type="PROSITE" id="PS51029"/>
    </source>
</evidence>
<accession>A0A0C2DP91</accession>
<name>A0A0C2DP91_9BILA</name>
<organism evidence="2 3">
    <name type="scientific">Ancylostoma duodenale</name>
    <dbReference type="NCBI Taxonomy" id="51022"/>
    <lineage>
        <taxon>Eukaryota</taxon>
        <taxon>Metazoa</taxon>
        <taxon>Ecdysozoa</taxon>
        <taxon>Nematoda</taxon>
        <taxon>Chromadorea</taxon>
        <taxon>Rhabditida</taxon>
        <taxon>Rhabditina</taxon>
        <taxon>Rhabditomorpha</taxon>
        <taxon>Strongyloidea</taxon>
        <taxon>Ancylostomatidae</taxon>
        <taxon>Ancylostomatinae</taxon>
        <taxon>Ancylostoma</taxon>
    </lineage>
</organism>
<proteinExistence type="predicted"/>
<dbReference type="Pfam" id="PF10545">
    <property type="entry name" value="MADF_DNA_bdg"/>
    <property type="match status" value="1"/>
</dbReference>
<evidence type="ECO:0000313" key="3">
    <source>
        <dbReference type="Proteomes" id="UP000054047"/>
    </source>
</evidence>
<dbReference type="PROSITE" id="PS51029">
    <property type="entry name" value="MADF"/>
    <property type="match status" value="1"/>
</dbReference>
<keyword evidence="3" id="KW-1185">Reference proteome</keyword>
<feature type="domain" description="MADF" evidence="1">
    <location>
        <begin position="20"/>
        <end position="122"/>
    </location>
</feature>
<gene>
    <name evidence="2" type="ORF">ANCDUO_05191</name>
</gene>
<dbReference type="AlphaFoldDB" id="A0A0C2DP91"/>
<evidence type="ECO:0000313" key="2">
    <source>
        <dbReference type="EMBL" id="KIH64497.1"/>
    </source>
</evidence>
<sequence>MKRLHQENEATVLTQEEKFGLIEAVERFPALWDDRSRDYKDLNARNDAWRSIVTDMEIDYGRRFSRHILQNTFKNLKDSFARKQREHRSALARTSGAQAGTLEQVTRWPYYDALKFLTTSTDPG</sequence>
<dbReference type="InterPro" id="IPR039353">
    <property type="entry name" value="TF_Adf1"/>
</dbReference>
<protein>
    <recommendedName>
        <fullName evidence="1">MADF domain-containing protein</fullName>
    </recommendedName>
</protein>
<dbReference type="EMBL" id="KN728031">
    <property type="protein sequence ID" value="KIH64497.1"/>
    <property type="molecule type" value="Genomic_DNA"/>
</dbReference>